<dbReference type="GO" id="GO:0045892">
    <property type="term" value="P:negative regulation of DNA-templated transcription"/>
    <property type="evidence" value="ECO:0007669"/>
    <property type="project" value="TreeGrafter"/>
</dbReference>
<evidence type="ECO:0000313" key="7">
    <source>
        <dbReference type="Proteomes" id="UP000318578"/>
    </source>
</evidence>
<dbReference type="SMART" id="SM00345">
    <property type="entry name" value="HTH_GNTR"/>
    <property type="match status" value="1"/>
</dbReference>
<keyword evidence="1" id="KW-0805">Transcription regulation</keyword>
<keyword evidence="7" id="KW-1185">Reference proteome</keyword>
<feature type="domain" description="HTH gntR-type" evidence="5">
    <location>
        <begin position="11"/>
        <end position="79"/>
    </location>
</feature>
<dbReference type="PANTHER" id="PTHR44846:SF17">
    <property type="entry name" value="GNTR-FAMILY TRANSCRIPTIONAL REGULATOR"/>
    <property type="match status" value="1"/>
</dbReference>
<feature type="compositionally biased region" description="Pro residues" evidence="4">
    <location>
        <begin position="83"/>
        <end position="99"/>
    </location>
</feature>
<dbReference type="InterPro" id="IPR036390">
    <property type="entry name" value="WH_DNA-bd_sf"/>
</dbReference>
<dbReference type="InterPro" id="IPR050679">
    <property type="entry name" value="Bact_HTH_transcr_reg"/>
</dbReference>
<reference evidence="6 7" key="1">
    <citation type="submission" date="2019-07" db="EMBL/GenBank/DDBJ databases">
        <title>New species of Amycolatopsis and Streptomyces.</title>
        <authorList>
            <person name="Duangmal K."/>
            <person name="Teo W.F.A."/>
            <person name="Lipun K."/>
        </authorList>
    </citation>
    <scope>NUCLEOTIDE SEQUENCE [LARGE SCALE GENOMIC DNA]</scope>
    <source>
        <strain evidence="6 7">JCM 30562</strain>
    </source>
</reference>
<sequence>MIDFEPNEAVGYVYEQMYRHLAARIESGELKPGTPLPSERRLASEYGVSLGTARHATRLLKYRGLVVTVRAKGTYVVERQPPGEHPGPASTPPAGGPRP</sequence>
<dbReference type="OrthoDB" id="7363114at2"/>
<organism evidence="6 7">
    <name type="scientific">Amycolatopsis acidiphila</name>
    <dbReference type="NCBI Taxonomy" id="715473"/>
    <lineage>
        <taxon>Bacteria</taxon>
        <taxon>Bacillati</taxon>
        <taxon>Actinomycetota</taxon>
        <taxon>Actinomycetes</taxon>
        <taxon>Pseudonocardiales</taxon>
        <taxon>Pseudonocardiaceae</taxon>
        <taxon>Amycolatopsis</taxon>
    </lineage>
</organism>
<dbReference type="AlphaFoldDB" id="A0A558A8Y7"/>
<name>A0A558A8Y7_9PSEU</name>
<evidence type="ECO:0000256" key="1">
    <source>
        <dbReference type="ARBA" id="ARBA00023015"/>
    </source>
</evidence>
<accession>A0A558A8Y7</accession>
<dbReference type="Gene3D" id="1.10.10.10">
    <property type="entry name" value="Winged helix-like DNA-binding domain superfamily/Winged helix DNA-binding domain"/>
    <property type="match status" value="1"/>
</dbReference>
<dbReference type="SUPFAM" id="SSF46785">
    <property type="entry name" value="Winged helix' DNA-binding domain"/>
    <property type="match status" value="1"/>
</dbReference>
<dbReference type="Pfam" id="PF00392">
    <property type="entry name" value="GntR"/>
    <property type="match status" value="1"/>
</dbReference>
<evidence type="ECO:0000313" key="6">
    <source>
        <dbReference type="EMBL" id="TVT20713.1"/>
    </source>
</evidence>
<proteinExistence type="predicted"/>
<dbReference type="GO" id="GO:0003700">
    <property type="term" value="F:DNA-binding transcription factor activity"/>
    <property type="evidence" value="ECO:0007669"/>
    <property type="project" value="InterPro"/>
</dbReference>
<dbReference type="CDD" id="cd07377">
    <property type="entry name" value="WHTH_GntR"/>
    <property type="match status" value="1"/>
</dbReference>
<keyword evidence="2" id="KW-0238">DNA-binding</keyword>
<protein>
    <submittedName>
        <fullName evidence="6">Winged helix-turn-helix transcriptional regulator</fullName>
    </submittedName>
</protein>
<dbReference type="InterPro" id="IPR000524">
    <property type="entry name" value="Tscrpt_reg_HTH_GntR"/>
</dbReference>
<dbReference type="PRINTS" id="PR00035">
    <property type="entry name" value="HTHGNTR"/>
</dbReference>
<evidence type="ECO:0000256" key="3">
    <source>
        <dbReference type="ARBA" id="ARBA00023163"/>
    </source>
</evidence>
<gene>
    <name evidence="6" type="ORF">FNH06_19555</name>
</gene>
<dbReference type="PROSITE" id="PS50949">
    <property type="entry name" value="HTH_GNTR"/>
    <property type="match status" value="1"/>
</dbReference>
<keyword evidence="3" id="KW-0804">Transcription</keyword>
<feature type="region of interest" description="Disordered" evidence="4">
    <location>
        <begin position="77"/>
        <end position="99"/>
    </location>
</feature>
<dbReference type="PANTHER" id="PTHR44846">
    <property type="entry name" value="MANNOSYL-D-GLYCERATE TRANSPORT/METABOLISM SYSTEM REPRESSOR MNGR-RELATED"/>
    <property type="match status" value="1"/>
</dbReference>
<dbReference type="RefSeq" id="WP_144640761.1">
    <property type="nucleotide sequence ID" value="NZ_BNAX01000007.1"/>
</dbReference>
<evidence type="ECO:0000256" key="4">
    <source>
        <dbReference type="SAM" id="MobiDB-lite"/>
    </source>
</evidence>
<dbReference type="GO" id="GO:0003677">
    <property type="term" value="F:DNA binding"/>
    <property type="evidence" value="ECO:0007669"/>
    <property type="project" value="UniProtKB-KW"/>
</dbReference>
<dbReference type="InterPro" id="IPR036388">
    <property type="entry name" value="WH-like_DNA-bd_sf"/>
</dbReference>
<dbReference type="EMBL" id="VJZA01000033">
    <property type="protein sequence ID" value="TVT20713.1"/>
    <property type="molecule type" value="Genomic_DNA"/>
</dbReference>
<evidence type="ECO:0000259" key="5">
    <source>
        <dbReference type="PROSITE" id="PS50949"/>
    </source>
</evidence>
<dbReference type="Proteomes" id="UP000318578">
    <property type="component" value="Unassembled WGS sequence"/>
</dbReference>
<comment type="caution">
    <text evidence="6">The sequence shown here is derived from an EMBL/GenBank/DDBJ whole genome shotgun (WGS) entry which is preliminary data.</text>
</comment>
<evidence type="ECO:0000256" key="2">
    <source>
        <dbReference type="ARBA" id="ARBA00023125"/>
    </source>
</evidence>